<keyword evidence="2" id="KW-1185">Reference proteome</keyword>
<evidence type="ECO:0000313" key="2">
    <source>
        <dbReference type="Proteomes" id="UP001054837"/>
    </source>
</evidence>
<reference evidence="1 2" key="1">
    <citation type="submission" date="2021-06" db="EMBL/GenBank/DDBJ databases">
        <title>Caerostris darwini draft genome.</title>
        <authorList>
            <person name="Kono N."/>
            <person name="Arakawa K."/>
        </authorList>
    </citation>
    <scope>NUCLEOTIDE SEQUENCE [LARGE SCALE GENOMIC DNA]</scope>
</reference>
<comment type="caution">
    <text evidence="1">The sequence shown here is derived from an EMBL/GenBank/DDBJ whole genome shotgun (WGS) entry which is preliminary data.</text>
</comment>
<proteinExistence type="predicted"/>
<dbReference type="EMBL" id="BPLQ01012963">
    <property type="protein sequence ID" value="GIY68861.1"/>
    <property type="molecule type" value="Genomic_DNA"/>
</dbReference>
<sequence>MFLGINKRGYRKDGADDIKIPSNTPNSIRLHPPLKTIPILQNAETMKEQPPSKIFPLSCAQEKNFFFYAALPFLPPSIHPSHPHPPTQPRTVIGAQPIRRDEWPNMEGGWQRGSPLVINDERCFPHPHPQNARMIFDGAAPACKGARRG</sequence>
<organism evidence="1 2">
    <name type="scientific">Caerostris darwini</name>
    <dbReference type="NCBI Taxonomy" id="1538125"/>
    <lineage>
        <taxon>Eukaryota</taxon>
        <taxon>Metazoa</taxon>
        <taxon>Ecdysozoa</taxon>
        <taxon>Arthropoda</taxon>
        <taxon>Chelicerata</taxon>
        <taxon>Arachnida</taxon>
        <taxon>Araneae</taxon>
        <taxon>Araneomorphae</taxon>
        <taxon>Entelegynae</taxon>
        <taxon>Araneoidea</taxon>
        <taxon>Araneidae</taxon>
        <taxon>Caerostris</taxon>
    </lineage>
</organism>
<dbReference type="AlphaFoldDB" id="A0AAV4VFF9"/>
<evidence type="ECO:0000313" key="1">
    <source>
        <dbReference type="EMBL" id="GIY68861.1"/>
    </source>
</evidence>
<accession>A0AAV4VFF9</accession>
<gene>
    <name evidence="1" type="ORF">CDAR_40971</name>
</gene>
<protein>
    <submittedName>
        <fullName evidence="1">Uncharacterized protein</fullName>
    </submittedName>
</protein>
<name>A0AAV4VFF9_9ARAC</name>
<dbReference type="Proteomes" id="UP001054837">
    <property type="component" value="Unassembled WGS sequence"/>
</dbReference>